<dbReference type="OrthoDB" id="8083457at2"/>
<comment type="caution">
    <text evidence="1">The sequence shown here is derived from an EMBL/GenBank/DDBJ whole genome shotgun (WGS) entry which is preliminary data.</text>
</comment>
<protein>
    <submittedName>
        <fullName evidence="1">Uncharacterized protein</fullName>
    </submittedName>
</protein>
<evidence type="ECO:0000313" key="2">
    <source>
        <dbReference type="Proteomes" id="UP000254939"/>
    </source>
</evidence>
<gene>
    <name evidence="1" type="ORF">B5K06_00480</name>
</gene>
<reference evidence="1 2" key="1">
    <citation type="submission" date="2017-03" db="EMBL/GenBank/DDBJ databases">
        <title>Genome analysis of Rhizobial strains effectives or ineffectives for nitrogen fixation isolated from bean seeds.</title>
        <authorList>
            <person name="Peralta H."/>
            <person name="Aguilar-Vera A."/>
            <person name="Mora Y."/>
            <person name="Vargas-Lagunas C."/>
            <person name="Girard L."/>
            <person name="Mora J."/>
        </authorList>
    </citation>
    <scope>NUCLEOTIDE SEQUENCE [LARGE SCALE GENOMIC DNA]</scope>
    <source>
        <strain evidence="1 2">CCGM3</strain>
    </source>
</reference>
<name>A0A370KWT0_9HYPH</name>
<proteinExistence type="predicted"/>
<evidence type="ECO:0000313" key="1">
    <source>
        <dbReference type="EMBL" id="RDJ16898.1"/>
    </source>
</evidence>
<dbReference type="RefSeq" id="WP_114710478.1">
    <property type="nucleotide sequence ID" value="NZ_KZ857258.1"/>
</dbReference>
<organism evidence="1 2">
    <name type="scientific">Rhizobium grahamii</name>
    <dbReference type="NCBI Taxonomy" id="1120045"/>
    <lineage>
        <taxon>Bacteria</taxon>
        <taxon>Pseudomonadati</taxon>
        <taxon>Pseudomonadota</taxon>
        <taxon>Alphaproteobacteria</taxon>
        <taxon>Hyphomicrobiales</taxon>
        <taxon>Rhizobiaceae</taxon>
        <taxon>Rhizobium/Agrobacterium group</taxon>
        <taxon>Rhizobium</taxon>
    </lineage>
</organism>
<sequence>MVSRHLPHEYFFLNGSQSDGPVIGHIDGRPIPARIIDTRGSRYRFVGLARRDQRGRLDVSALRRNEWLVAPDLIYAAVA</sequence>
<dbReference type="AlphaFoldDB" id="A0A370KWT0"/>
<dbReference type="Proteomes" id="UP000254939">
    <property type="component" value="Unassembled WGS sequence"/>
</dbReference>
<dbReference type="EMBL" id="NAAC01000001">
    <property type="protein sequence ID" value="RDJ16898.1"/>
    <property type="molecule type" value="Genomic_DNA"/>
</dbReference>
<accession>A0A370KWT0</accession>